<dbReference type="EMBL" id="CP000448">
    <property type="protein sequence ID" value="ABI68811.1"/>
    <property type="molecule type" value="Genomic_DNA"/>
</dbReference>
<dbReference type="Pfam" id="PF01807">
    <property type="entry name" value="Zn_ribbon_DnaG"/>
    <property type="match status" value="1"/>
</dbReference>
<reference evidence="17" key="1">
    <citation type="journal article" date="2010" name="Environ. Microbiol.">
        <title>The genome of Syntrophomonas wolfei: new insights into syntrophic metabolism and biohydrogen production.</title>
        <authorList>
            <person name="Sieber J.R."/>
            <person name="Sims D.R."/>
            <person name="Han C."/>
            <person name="Kim E."/>
            <person name="Lykidis A."/>
            <person name="Lapidus A.L."/>
            <person name="McDonnald E."/>
            <person name="Rohlin L."/>
            <person name="Culley D.E."/>
            <person name="Gunsalus R."/>
            <person name="McInerney M.J."/>
        </authorList>
    </citation>
    <scope>NUCLEOTIDE SEQUENCE [LARGE SCALE GENOMIC DNA]</scope>
    <source>
        <strain evidence="17">DSM 2245B / Goettingen</strain>
    </source>
</reference>
<proteinExistence type="inferred from homology"/>
<keyword evidence="8 12" id="KW-0862">Zinc</keyword>
<dbReference type="HAMAP" id="MF_00974">
    <property type="entry name" value="DNA_primase_DnaG"/>
    <property type="match status" value="1"/>
</dbReference>
<evidence type="ECO:0000256" key="6">
    <source>
        <dbReference type="ARBA" id="ARBA00022723"/>
    </source>
</evidence>
<name>Q0AWU3_SYNWW</name>
<dbReference type="EC" id="2.7.7.101" evidence="12"/>
<dbReference type="GO" id="GO:0008270">
    <property type="term" value="F:zinc ion binding"/>
    <property type="evidence" value="ECO:0007669"/>
    <property type="project" value="UniProtKB-UniRule"/>
</dbReference>
<accession>Q0AWU3</accession>
<comment type="similarity">
    <text evidence="12 13">Belongs to the DnaG primase family.</text>
</comment>
<dbReference type="FunFam" id="3.90.980.10:FF:000001">
    <property type="entry name" value="DNA primase"/>
    <property type="match status" value="1"/>
</dbReference>
<evidence type="ECO:0000256" key="1">
    <source>
        <dbReference type="ARBA" id="ARBA00022478"/>
    </source>
</evidence>
<comment type="subunit">
    <text evidence="12">Monomer. Interacts with DnaB.</text>
</comment>
<dbReference type="GO" id="GO:1990077">
    <property type="term" value="C:primosome complex"/>
    <property type="evidence" value="ECO:0007669"/>
    <property type="project" value="UniProtKB-KW"/>
</dbReference>
<dbReference type="InterPro" id="IPR006171">
    <property type="entry name" value="TOPRIM_dom"/>
</dbReference>
<dbReference type="Proteomes" id="UP000001968">
    <property type="component" value="Chromosome"/>
</dbReference>
<dbReference type="eggNOG" id="COG0358">
    <property type="taxonomic scope" value="Bacteria"/>
</dbReference>
<dbReference type="SMART" id="SM00400">
    <property type="entry name" value="ZnF_CHCC"/>
    <property type="match status" value="1"/>
</dbReference>
<dbReference type="Gene3D" id="3.90.580.10">
    <property type="entry name" value="Zinc finger, CHC2-type domain"/>
    <property type="match status" value="1"/>
</dbReference>
<dbReference type="Pfam" id="PF08275">
    <property type="entry name" value="DNAG_N"/>
    <property type="match status" value="1"/>
</dbReference>
<organism evidence="16 17">
    <name type="scientific">Syntrophomonas wolfei subsp. wolfei (strain DSM 2245B / Goettingen)</name>
    <dbReference type="NCBI Taxonomy" id="335541"/>
    <lineage>
        <taxon>Bacteria</taxon>
        <taxon>Bacillati</taxon>
        <taxon>Bacillota</taxon>
        <taxon>Clostridia</taxon>
        <taxon>Eubacteriales</taxon>
        <taxon>Syntrophomonadaceae</taxon>
        <taxon>Syntrophomonas</taxon>
    </lineage>
</organism>
<dbReference type="NCBIfam" id="TIGR01391">
    <property type="entry name" value="dnaG"/>
    <property type="match status" value="1"/>
</dbReference>
<dbReference type="GO" id="GO:0003899">
    <property type="term" value="F:DNA-directed RNA polymerase activity"/>
    <property type="evidence" value="ECO:0007669"/>
    <property type="project" value="UniProtKB-UniRule"/>
</dbReference>
<dbReference type="PIRSF" id="PIRSF002811">
    <property type="entry name" value="DnaG"/>
    <property type="match status" value="1"/>
</dbReference>
<dbReference type="AlphaFoldDB" id="Q0AWU3"/>
<keyword evidence="5 12" id="KW-0235">DNA replication</keyword>
<dbReference type="InterPro" id="IPR006295">
    <property type="entry name" value="DNA_primase_DnaG"/>
</dbReference>
<dbReference type="Gene3D" id="3.90.980.10">
    <property type="entry name" value="DNA primase, catalytic core, N-terminal domain"/>
    <property type="match status" value="1"/>
</dbReference>
<dbReference type="Gene3D" id="3.40.1360.10">
    <property type="match status" value="1"/>
</dbReference>
<dbReference type="InterPro" id="IPR036977">
    <property type="entry name" value="DNA_primase_Znf_CHC2"/>
</dbReference>
<evidence type="ECO:0000256" key="7">
    <source>
        <dbReference type="ARBA" id="ARBA00022771"/>
    </source>
</evidence>
<dbReference type="InterPro" id="IPR019475">
    <property type="entry name" value="DNA_primase_DnaB-bd"/>
</dbReference>
<evidence type="ECO:0000313" key="16">
    <source>
        <dbReference type="EMBL" id="ABI68811.1"/>
    </source>
</evidence>
<dbReference type="PANTHER" id="PTHR30313">
    <property type="entry name" value="DNA PRIMASE"/>
    <property type="match status" value="1"/>
</dbReference>
<keyword evidence="9" id="KW-0460">Magnesium</keyword>
<keyword evidence="2 12" id="KW-0639">Primosome</keyword>
<keyword evidence="7 12" id="KW-0863">Zinc-finger</keyword>
<dbReference type="CDD" id="cd03364">
    <property type="entry name" value="TOPRIM_DnaG_primases"/>
    <property type="match status" value="1"/>
</dbReference>
<dbReference type="PROSITE" id="PS50880">
    <property type="entry name" value="TOPRIM"/>
    <property type="match status" value="1"/>
</dbReference>
<comment type="domain">
    <text evidence="12">Contains an N-terminal zinc-binding domain, a central core domain that contains the primase activity, and a C-terminal DnaB-binding domain.</text>
</comment>
<keyword evidence="17" id="KW-1185">Reference proteome</keyword>
<comment type="catalytic activity">
    <reaction evidence="12">
        <text>ssDNA + n NTP = ssDNA/pppN(pN)n-1 hybrid + (n-1) diphosphate.</text>
        <dbReference type="EC" id="2.7.7.101"/>
    </reaction>
</comment>
<evidence type="ECO:0000256" key="8">
    <source>
        <dbReference type="ARBA" id="ARBA00022833"/>
    </source>
</evidence>
<gene>
    <name evidence="12" type="primary">dnaG</name>
    <name evidence="16" type="ordered locus">Swol_1508</name>
</gene>
<dbReference type="GO" id="GO:0003677">
    <property type="term" value="F:DNA binding"/>
    <property type="evidence" value="ECO:0007669"/>
    <property type="project" value="UniProtKB-KW"/>
</dbReference>
<dbReference type="InterPro" id="IPR030846">
    <property type="entry name" value="DnaG_bac"/>
</dbReference>
<evidence type="ECO:0000256" key="9">
    <source>
        <dbReference type="ARBA" id="ARBA00022842"/>
    </source>
</evidence>
<evidence type="ECO:0000256" key="4">
    <source>
        <dbReference type="ARBA" id="ARBA00022695"/>
    </source>
</evidence>
<feature type="domain" description="Toprim" evidence="15">
    <location>
        <begin position="255"/>
        <end position="336"/>
    </location>
</feature>
<evidence type="ECO:0000256" key="13">
    <source>
        <dbReference type="PIRNR" id="PIRNR002811"/>
    </source>
</evidence>
<dbReference type="PANTHER" id="PTHR30313:SF2">
    <property type="entry name" value="DNA PRIMASE"/>
    <property type="match status" value="1"/>
</dbReference>
<dbReference type="InterPro" id="IPR034151">
    <property type="entry name" value="TOPRIM_DnaG_bac"/>
</dbReference>
<dbReference type="InterPro" id="IPR013264">
    <property type="entry name" value="DNAG_N"/>
</dbReference>
<dbReference type="GO" id="GO:0000428">
    <property type="term" value="C:DNA-directed RNA polymerase complex"/>
    <property type="evidence" value="ECO:0007669"/>
    <property type="project" value="UniProtKB-KW"/>
</dbReference>
<keyword evidence="4 12" id="KW-0548">Nucleotidyltransferase</keyword>
<dbReference type="GO" id="GO:0005737">
    <property type="term" value="C:cytoplasm"/>
    <property type="evidence" value="ECO:0007669"/>
    <property type="project" value="TreeGrafter"/>
</dbReference>
<evidence type="ECO:0000256" key="10">
    <source>
        <dbReference type="ARBA" id="ARBA00023125"/>
    </source>
</evidence>
<evidence type="ECO:0000256" key="5">
    <source>
        <dbReference type="ARBA" id="ARBA00022705"/>
    </source>
</evidence>
<comment type="cofactor">
    <cofactor evidence="12 13 14">
        <name>Zn(2+)</name>
        <dbReference type="ChEBI" id="CHEBI:29105"/>
    </cofactor>
    <text evidence="12 13 14">Binds 1 zinc ion per monomer.</text>
</comment>
<evidence type="ECO:0000259" key="15">
    <source>
        <dbReference type="PROSITE" id="PS50880"/>
    </source>
</evidence>
<dbReference type="KEGG" id="swo:Swol_1508"/>
<dbReference type="InterPro" id="IPR050219">
    <property type="entry name" value="DnaG_primase"/>
</dbReference>
<keyword evidence="6 12" id="KW-0479">Metal-binding</keyword>
<evidence type="ECO:0000256" key="2">
    <source>
        <dbReference type="ARBA" id="ARBA00022515"/>
    </source>
</evidence>
<dbReference type="Pfam" id="PF13155">
    <property type="entry name" value="Toprim_2"/>
    <property type="match status" value="1"/>
</dbReference>
<sequence>MATYDDQVLEEILNRLDIVEIVSESVNLSRKGNRYWGLCPFHQEKTASFCVTPDKNMFYCFGCHAGGDIFSFVMKRDGLEFREAMEYLAGKAGIELVKSRSGKQTDHRKPVIEVNQAAVEFYQQVLAGKLGQEAREYLRRRGLEAATIKKYQLGYAPDGWTRLEEHLLKKGYSQEYLKLSGLIKRSENRNNFYDLLRRRLVFPIMHYNGDIVGLGGRVLDDSLPKYLNTPETELFSKRKVLYGLFQARDSIRQANKAIIVEGYMDCIKLQQLGINNVVATMGTALTSEQARLLQRYCEKVLLLYDGDEAGQRETIRALEILGNEGLKASVVSLPMGEDPDDYIEKYGKEEFLRYIQNNKLSNIEFKINRYLSREKELNLESQIRTINYLRKDIGQLNSELEKDYYIKILARKLKIEENIVYRELKKRERDISGIKRNKSKIIRDNIKYVNYGINEKILAAMFKKPELFEYIKNRIGLEFLEERDLRALAGIYEKLKDNDSDDHLERLGLLANQQGFGSAFARLALLMEEESLPGEMEIKRFIRQVERKEEEQAWKNQFYRLKDLDSEGNFYSFLKFILNLNSFLNDTQEGGKR</sequence>
<evidence type="ECO:0000256" key="14">
    <source>
        <dbReference type="PIRSR" id="PIRSR002811-1"/>
    </source>
</evidence>
<dbReference type="FunFam" id="3.90.580.10:FF:000001">
    <property type="entry name" value="DNA primase"/>
    <property type="match status" value="1"/>
</dbReference>
<evidence type="ECO:0000256" key="12">
    <source>
        <dbReference type="HAMAP-Rule" id="MF_00974"/>
    </source>
</evidence>
<dbReference type="SMART" id="SM00493">
    <property type="entry name" value="TOPRIM"/>
    <property type="match status" value="1"/>
</dbReference>
<dbReference type="InterPro" id="IPR002694">
    <property type="entry name" value="Znf_CHC2"/>
</dbReference>
<evidence type="ECO:0000256" key="3">
    <source>
        <dbReference type="ARBA" id="ARBA00022679"/>
    </source>
</evidence>
<feature type="zinc finger region" description="CHC2-type" evidence="12 14">
    <location>
        <begin position="39"/>
        <end position="63"/>
    </location>
</feature>
<dbReference type="Pfam" id="PF10410">
    <property type="entry name" value="DnaB_bind"/>
    <property type="match status" value="1"/>
</dbReference>
<dbReference type="FunFam" id="3.40.1360.10:FF:000002">
    <property type="entry name" value="DNA primase"/>
    <property type="match status" value="1"/>
</dbReference>
<evidence type="ECO:0000313" key="17">
    <source>
        <dbReference type="Proteomes" id="UP000001968"/>
    </source>
</evidence>
<evidence type="ECO:0000256" key="11">
    <source>
        <dbReference type="ARBA" id="ARBA00023163"/>
    </source>
</evidence>
<keyword evidence="3 12" id="KW-0808">Transferase</keyword>
<keyword evidence="1 12" id="KW-0240">DNA-directed RNA polymerase</keyword>
<dbReference type="SUPFAM" id="SSF56731">
    <property type="entry name" value="DNA primase core"/>
    <property type="match status" value="1"/>
</dbReference>
<comment type="function">
    <text evidence="12 13">RNA polymerase that catalyzes the synthesis of short RNA molecules used as primers for DNA polymerase during DNA replication.</text>
</comment>
<dbReference type="SUPFAM" id="SSF57783">
    <property type="entry name" value="Zinc beta-ribbon"/>
    <property type="match status" value="1"/>
</dbReference>
<protein>
    <recommendedName>
        <fullName evidence="12 13">DNA primase</fullName>
        <ecNumber evidence="12">2.7.7.101</ecNumber>
    </recommendedName>
</protein>
<dbReference type="GO" id="GO:0006269">
    <property type="term" value="P:DNA replication, synthesis of primer"/>
    <property type="evidence" value="ECO:0007669"/>
    <property type="project" value="UniProtKB-UniRule"/>
</dbReference>
<dbReference type="InterPro" id="IPR037068">
    <property type="entry name" value="DNA_primase_core_N_sf"/>
</dbReference>
<dbReference type="HOGENOM" id="CLU_013501_3_1_9"/>
<keyword evidence="11 12" id="KW-0804">Transcription</keyword>
<dbReference type="STRING" id="335541.Swol_1508"/>
<keyword evidence="10 12" id="KW-0238">DNA-binding</keyword>